<dbReference type="EMBL" id="JAUSUO010000008">
    <property type="protein sequence ID" value="MDQ0344094.1"/>
    <property type="molecule type" value="Genomic_DNA"/>
</dbReference>
<dbReference type="Proteomes" id="UP001232343">
    <property type="component" value="Unassembled WGS sequence"/>
</dbReference>
<evidence type="ECO:0000313" key="1">
    <source>
        <dbReference type="EMBL" id="MDQ0344094.1"/>
    </source>
</evidence>
<gene>
    <name evidence="1" type="ORF">J2S14_002935</name>
</gene>
<proteinExistence type="predicted"/>
<protein>
    <submittedName>
        <fullName evidence="1">Uncharacterized protein</fullName>
    </submittedName>
</protein>
<reference evidence="1 2" key="1">
    <citation type="submission" date="2023-07" db="EMBL/GenBank/DDBJ databases">
        <title>Genomic Encyclopedia of Type Strains, Phase IV (KMG-IV): sequencing the most valuable type-strain genomes for metagenomic binning, comparative biology and taxonomic classification.</title>
        <authorList>
            <person name="Goeker M."/>
        </authorList>
    </citation>
    <scope>NUCLEOTIDE SEQUENCE [LARGE SCALE GENOMIC DNA]</scope>
    <source>
        <strain evidence="1 2">DSM 27848</strain>
    </source>
</reference>
<accession>A0ABU0D6R8</accession>
<sequence length="243" mass="28323">MLLLVDEMISLHEEDESIKKISLKGKYNQLQDALRFFKPGLASKKLSIKAPTLDEELEYFSKLFNEYDKIIYFYDARFGSNEMLDRLQNWLLPNNMLWPIPIHGSKAEYLFLKSEVLSEIHKGASYNDMMNHIQNVRKKISSWVISPSPAKVIRADKYNAIYKENKKNIFLLMEMLPNRRIKTHQSGNLEGVWKYISEKEDVNQIWAVTKGIDTELPNVKKHIQIDSMSLPVGIPFIQAITMK</sequence>
<keyword evidence="2" id="KW-1185">Reference proteome</keyword>
<organism evidence="1 2">
    <name type="scientific">Lederbergia wuyishanensis</name>
    <dbReference type="NCBI Taxonomy" id="1347903"/>
    <lineage>
        <taxon>Bacteria</taxon>
        <taxon>Bacillati</taxon>
        <taxon>Bacillota</taxon>
        <taxon>Bacilli</taxon>
        <taxon>Bacillales</taxon>
        <taxon>Bacillaceae</taxon>
        <taxon>Lederbergia</taxon>
    </lineage>
</organism>
<name>A0ABU0D6R8_9BACI</name>
<evidence type="ECO:0000313" key="2">
    <source>
        <dbReference type="Proteomes" id="UP001232343"/>
    </source>
</evidence>
<dbReference type="RefSeq" id="WP_244682376.1">
    <property type="nucleotide sequence ID" value="NZ_JALIRM010000011.1"/>
</dbReference>
<comment type="caution">
    <text evidence="1">The sequence shown here is derived from an EMBL/GenBank/DDBJ whole genome shotgun (WGS) entry which is preliminary data.</text>
</comment>